<proteinExistence type="predicted"/>
<name>A0A0C3RSJ2_PHLG1</name>
<protein>
    <recommendedName>
        <fullName evidence="3">F-box domain-containing protein</fullName>
    </recommendedName>
</protein>
<reference evidence="1 2" key="1">
    <citation type="journal article" date="2014" name="PLoS Genet.">
        <title>Analysis of the Phlebiopsis gigantea genome, transcriptome and secretome provides insight into its pioneer colonization strategies of wood.</title>
        <authorList>
            <person name="Hori C."/>
            <person name="Ishida T."/>
            <person name="Igarashi K."/>
            <person name="Samejima M."/>
            <person name="Suzuki H."/>
            <person name="Master E."/>
            <person name="Ferreira P."/>
            <person name="Ruiz-Duenas F.J."/>
            <person name="Held B."/>
            <person name="Canessa P."/>
            <person name="Larrondo L.F."/>
            <person name="Schmoll M."/>
            <person name="Druzhinina I.S."/>
            <person name="Kubicek C.P."/>
            <person name="Gaskell J.A."/>
            <person name="Kersten P."/>
            <person name="St John F."/>
            <person name="Glasner J."/>
            <person name="Sabat G."/>
            <person name="Splinter BonDurant S."/>
            <person name="Syed K."/>
            <person name="Yadav J."/>
            <person name="Mgbeahuruike A.C."/>
            <person name="Kovalchuk A."/>
            <person name="Asiegbu F.O."/>
            <person name="Lackner G."/>
            <person name="Hoffmeister D."/>
            <person name="Rencoret J."/>
            <person name="Gutierrez A."/>
            <person name="Sun H."/>
            <person name="Lindquist E."/>
            <person name="Barry K."/>
            <person name="Riley R."/>
            <person name="Grigoriev I.V."/>
            <person name="Henrissat B."/>
            <person name="Kues U."/>
            <person name="Berka R.M."/>
            <person name="Martinez A.T."/>
            <person name="Covert S.F."/>
            <person name="Blanchette R.A."/>
            <person name="Cullen D."/>
        </authorList>
    </citation>
    <scope>NUCLEOTIDE SEQUENCE [LARGE SCALE GENOMIC DNA]</scope>
    <source>
        <strain evidence="1 2">11061_1 CR5-6</strain>
    </source>
</reference>
<dbReference type="HOGENOM" id="CLU_101462_0_0_1"/>
<evidence type="ECO:0000313" key="2">
    <source>
        <dbReference type="Proteomes" id="UP000053257"/>
    </source>
</evidence>
<evidence type="ECO:0000313" key="1">
    <source>
        <dbReference type="EMBL" id="KIP03361.1"/>
    </source>
</evidence>
<dbReference type="Proteomes" id="UP000053257">
    <property type="component" value="Unassembled WGS sequence"/>
</dbReference>
<dbReference type="AlphaFoldDB" id="A0A0C3RSJ2"/>
<organism evidence="1 2">
    <name type="scientific">Phlebiopsis gigantea (strain 11061_1 CR5-6)</name>
    <name type="common">White-rot fungus</name>
    <name type="synonym">Peniophora gigantea</name>
    <dbReference type="NCBI Taxonomy" id="745531"/>
    <lineage>
        <taxon>Eukaryota</taxon>
        <taxon>Fungi</taxon>
        <taxon>Dikarya</taxon>
        <taxon>Basidiomycota</taxon>
        <taxon>Agaricomycotina</taxon>
        <taxon>Agaricomycetes</taxon>
        <taxon>Polyporales</taxon>
        <taxon>Phanerochaetaceae</taxon>
        <taxon>Phlebiopsis</taxon>
    </lineage>
</organism>
<keyword evidence="2" id="KW-1185">Reference proteome</keyword>
<gene>
    <name evidence="1" type="ORF">PHLGIDRAFT_243934</name>
</gene>
<dbReference type="EMBL" id="KN840620">
    <property type="protein sequence ID" value="KIP03361.1"/>
    <property type="molecule type" value="Genomic_DNA"/>
</dbReference>
<evidence type="ECO:0008006" key="3">
    <source>
        <dbReference type="Google" id="ProtNLM"/>
    </source>
</evidence>
<accession>A0A0C3RSJ2</accession>
<dbReference type="OrthoDB" id="2908272at2759"/>
<sequence length="193" mass="21828">MAAELLPEELVHDVLRYCILASPDTFLDPANDRSSFLQPEAPPSPLGRTPVLLVSKRWRRIATPLLFTSLWLSESAHTRTVARLFQENPHLGKCVLDLRLEGGYDDELCELVKHTPNAKNVFLSWNIGPVDELSGLLTALPSLSPESLYLGYQRYSGIYRWRSDELVALLEECIAQKWPSLVRRPPSPQAQPR</sequence>